<reference evidence="10" key="3">
    <citation type="submission" date="2025-09" db="UniProtKB">
        <authorList>
            <consortium name="Ensembl"/>
        </authorList>
    </citation>
    <scope>IDENTIFICATION</scope>
</reference>
<proteinExistence type="predicted"/>
<name>A0AAY5E959_ELEEL</name>
<evidence type="ECO:0000256" key="5">
    <source>
        <dbReference type="ARBA" id="ARBA00023136"/>
    </source>
</evidence>
<comment type="subcellular location">
    <subcellularLocation>
        <location evidence="1">Cell membrane</location>
    </subcellularLocation>
</comment>
<keyword evidence="5 8" id="KW-0472">Membrane</keyword>
<evidence type="ECO:0000256" key="6">
    <source>
        <dbReference type="ARBA" id="ARBA00023157"/>
    </source>
</evidence>
<dbReference type="InterPro" id="IPR003599">
    <property type="entry name" value="Ig_sub"/>
</dbReference>
<dbReference type="PANTHER" id="PTHR19433">
    <property type="entry name" value="T-CELL RECEPTOR ALPHA CHAIN V REGION-RELATED"/>
    <property type="match status" value="1"/>
</dbReference>
<dbReference type="PANTHER" id="PTHR19433:SF111">
    <property type="entry name" value="T CELL RECEPTOR ALPHA VARIABLE 4"/>
    <property type="match status" value="1"/>
</dbReference>
<keyword evidence="8" id="KW-0812">Transmembrane</keyword>
<dbReference type="InterPro" id="IPR036179">
    <property type="entry name" value="Ig-like_dom_sf"/>
</dbReference>
<sequence>DLKVTFPLHVIAGMVCISVLISLFHDTLILVAEPGDDVTLWYQHEQKTPTFLSWFKHTNSSVPVYISCQKQSRNNSASSHCSFVNQSKRTVMSVNSQYTSLTITAVNPTDSGLYYCGIRRGSQISFSNYHILIKLRLICLLHADGSVYWSDSCSHQCSSFHAEEEKTTQ</sequence>
<keyword evidence="7" id="KW-0325">Glycoprotein</keyword>
<dbReference type="GO" id="GO:0005886">
    <property type="term" value="C:plasma membrane"/>
    <property type="evidence" value="ECO:0007669"/>
    <property type="project" value="UniProtKB-SubCell"/>
</dbReference>
<dbReference type="AlphaFoldDB" id="A0AAY5E959"/>
<reference evidence="10 11" key="1">
    <citation type="submission" date="2020-05" db="EMBL/GenBank/DDBJ databases">
        <title>Electrophorus electricus (electric eel) genome, fEleEle1, primary haplotype.</title>
        <authorList>
            <person name="Myers G."/>
            <person name="Meyer A."/>
            <person name="Fedrigo O."/>
            <person name="Formenti G."/>
            <person name="Rhie A."/>
            <person name="Tracey A."/>
            <person name="Sims Y."/>
            <person name="Jarvis E.D."/>
        </authorList>
    </citation>
    <scope>NUCLEOTIDE SEQUENCE [LARGE SCALE GENOMIC DNA]</scope>
</reference>
<evidence type="ECO:0000256" key="4">
    <source>
        <dbReference type="ARBA" id="ARBA00022859"/>
    </source>
</evidence>
<dbReference type="GO" id="GO:0009617">
    <property type="term" value="P:response to bacterium"/>
    <property type="evidence" value="ECO:0007669"/>
    <property type="project" value="TreeGrafter"/>
</dbReference>
<keyword evidence="6" id="KW-1015">Disulfide bond</keyword>
<dbReference type="Ensembl" id="ENSEEET00000062408.1">
    <property type="protein sequence ID" value="ENSEEEP00000053458.1"/>
    <property type="gene ID" value="ENSEEEG00000029117.1"/>
</dbReference>
<evidence type="ECO:0000256" key="1">
    <source>
        <dbReference type="ARBA" id="ARBA00004236"/>
    </source>
</evidence>
<evidence type="ECO:0000313" key="11">
    <source>
        <dbReference type="Proteomes" id="UP000314983"/>
    </source>
</evidence>
<dbReference type="SUPFAM" id="SSF48726">
    <property type="entry name" value="Immunoglobulin"/>
    <property type="match status" value="1"/>
</dbReference>
<organism evidence="10 11">
    <name type="scientific">Electrophorus electricus</name>
    <name type="common">Electric eel</name>
    <name type="synonym">Gymnotus electricus</name>
    <dbReference type="NCBI Taxonomy" id="8005"/>
    <lineage>
        <taxon>Eukaryota</taxon>
        <taxon>Metazoa</taxon>
        <taxon>Chordata</taxon>
        <taxon>Craniata</taxon>
        <taxon>Vertebrata</taxon>
        <taxon>Euteleostomi</taxon>
        <taxon>Actinopterygii</taxon>
        <taxon>Neopterygii</taxon>
        <taxon>Teleostei</taxon>
        <taxon>Ostariophysi</taxon>
        <taxon>Gymnotiformes</taxon>
        <taxon>Gymnotoidei</taxon>
        <taxon>Gymnotidae</taxon>
        <taxon>Electrophorus</taxon>
    </lineage>
</organism>
<reference evidence="10" key="2">
    <citation type="submission" date="2025-08" db="UniProtKB">
        <authorList>
            <consortium name="Ensembl"/>
        </authorList>
    </citation>
    <scope>IDENTIFICATION</scope>
</reference>
<dbReference type="GeneTree" id="ENSGT00970000194015"/>
<dbReference type="InterPro" id="IPR052051">
    <property type="entry name" value="TCR_complex_component"/>
</dbReference>
<dbReference type="Proteomes" id="UP000314983">
    <property type="component" value="Chromosome 5"/>
</dbReference>
<keyword evidence="11" id="KW-1185">Reference proteome</keyword>
<evidence type="ECO:0000259" key="9">
    <source>
        <dbReference type="PROSITE" id="PS50835"/>
    </source>
</evidence>
<dbReference type="Gene3D" id="2.60.40.10">
    <property type="entry name" value="Immunoglobulins"/>
    <property type="match status" value="1"/>
</dbReference>
<dbReference type="InterPro" id="IPR013783">
    <property type="entry name" value="Ig-like_fold"/>
</dbReference>
<keyword evidence="3" id="KW-0732">Signal</keyword>
<protein>
    <recommendedName>
        <fullName evidence="9">Ig-like domain-containing protein</fullName>
    </recommendedName>
</protein>
<evidence type="ECO:0000256" key="8">
    <source>
        <dbReference type="SAM" id="Phobius"/>
    </source>
</evidence>
<keyword evidence="2" id="KW-1003">Cell membrane</keyword>
<dbReference type="InterPro" id="IPR007110">
    <property type="entry name" value="Ig-like_dom"/>
</dbReference>
<feature type="domain" description="Ig-like" evidence="9">
    <location>
        <begin position="49"/>
        <end position="127"/>
    </location>
</feature>
<keyword evidence="4" id="KW-0391">Immunity</keyword>
<keyword evidence="8" id="KW-1133">Transmembrane helix</keyword>
<dbReference type="SMART" id="SM00409">
    <property type="entry name" value="IG"/>
    <property type="match status" value="1"/>
</dbReference>
<dbReference type="PROSITE" id="PS50835">
    <property type="entry name" value="IG_LIKE"/>
    <property type="match status" value="1"/>
</dbReference>
<evidence type="ECO:0000256" key="7">
    <source>
        <dbReference type="ARBA" id="ARBA00023180"/>
    </source>
</evidence>
<evidence type="ECO:0000256" key="3">
    <source>
        <dbReference type="ARBA" id="ARBA00022729"/>
    </source>
</evidence>
<accession>A0AAY5E959</accession>
<evidence type="ECO:0000256" key="2">
    <source>
        <dbReference type="ARBA" id="ARBA00022475"/>
    </source>
</evidence>
<feature type="transmembrane region" description="Helical" evidence="8">
    <location>
        <begin position="6"/>
        <end position="24"/>
    </location>
</feature>
<evidence type="ECO:0000313" key="10">
    <source>
        <dbReference type="Ensembl" id="ENSEEEP00000053458.1"/>
    </source>
</evidence>
<dbReference type="GO" id="GO:0002376">
    <property type="term" value="P:immune system process"/>
    <property type="evidence" value="ECO:0007669"/>
    <property type="project" value="UniProtKB-KW"/>
</dbReference>